<dbReference type="Proteomes" id="UP000075903">
    <property type="component" value="Unassembled WGS sequence"/>
</dbReference>
<sequence length="190" mass="21470">MRQKPVPSAARRIEIGFGQFHRTAGPTLRERQLLWRQQGGTVPAAGGCARIRYFPAFLSNLADRTQRFRHLCERFSKLHVFGRRYTISDGLLAMLLLVLVLLLLRKLPSLHMPHAWNGGIQFVRCGIGLRRLILLPLRLLLLLVTVLQIQLTELLIDFIELLVNVARLGRILPRPVLSTDSSSAFSMTGS</sequence>
<reference evidence="2" key="1">
    <citation type="submission" date="2020-05" db="UniProtKB">
        <authorList>
            <consortium name="EnsemblMetazoa"/>
        </authorList>
    </citation>
    <scope>IDENTIFICATION</scope>
    <source>
        <strain evidence="2">MAF</strain>
    </source>
</reference>
<feature type="transmembrane region" description="Helical" evidence="1">
    <location>
        <begin position="85"/>
        <end position="104"/>
    </location>
</feature>
<dbReference type="EnsemblMetazoa" id="AMEM005478-RA">
    <property type="protein sequence ID" value="AMEM005478-PA"/>
    <property type="gene ID" value="AMEM005478"/>
</dbReference>
<protein>
    <submittedName>
        <fullName evidence="2">Uncharacterized protein</fullName>
    </submittedName>
</protein>
<name>A0A182UXS3_ANOME</name>
<evidence type="ECO:0000313" key="3">
    <source>
        <dbReference type="Proteomes" id="UP000075903"/>
    </source>
</evidence>
<feature type="transmembrane region" description="Helical" evidence="1">
    <location>
        <begin position="132"/>
        <end position="151"/>
    </location>
</feature>
<dbReference type="VEuPathDB" id="VectorBase:AMEM005478"/>
<evidence type="ECO:0000256" key="1">
    <source>
        <dbReference type="SAM" id="Phobius"/>
    </source>
</evidence>
<evidence type="ECO:0000313" key="2">
    <source>
        <dbReference type="EnsemblMetazoa" id="AMEM005478-PA"/>
    </source>
</evidence>
<dbReference type="AlphaFoldDB" id="A0A182UXS3"/>
<organism evidence="2 3">
    <name type="scientific">Anopheles merus</name>
    <name type="common">Mosquito</name>
    <dbReference type="NCBI Taxonomy" id="30066"/>
    <lineage>
        <taxon>Eukaryota</taxon>
        <taxon>Metazoa</taxon>
        <taxon>Ecdysozoa</taxon>
        <taxon>Arthropoda</taxon>
        <taxon>Hexapoda</taxon>
        <taxon>Insecta</taxon>
        <taxon>Pterygota</taxon>
        <taxon>Neoptera</taxon>
        <taxon>Endopterygota</taxon>
        <taxon>Diptera</taxon>
        <taxon>Nematocera</taxon>
        <taxon>Culicoidea</taxon>
        <taxon>Culicidae</taxon>
        <taxon>Anophelinae</taxon>
        <taxon>Anopheles</taxon>
    </lineage>
</organism>
<keyword evidence="3" id="KW-1185">Reference proteome</keyword>
<accession>A0A182UXS3</accession>
<keyword evidence="1" id="KW-0472">Membrane</keyword>
<keyword evidence="1" id="KW-0812">Transmembrane</keyword>
<proteinExistence type="predicted"/>
<keyword evidence="1" id="KW-1133">Transmembrane helix</keyword>